<dbReference type="InterPro" id="IPR050660">
    <property type="entry name" value="NEK_Ser/Thr_kinase"/>
</dbReference>
<evidence type="ECO:0000256" key="1">
    <source>
        <dbReference type="ARBA" id="ARBA00012513"/>
    </source>
</evidence>
<keyword evidence="7" id="KW-1133">Transmembrane helix</keyword>
<feature type="region of interest" description="Disordered" evidence="6">
    <location>
        <begin position="366"/>
        <end position="427"/>
    </location>
</feature>
<dbReference type="Proteomes" id="UP000198983">
    <property type="component" value="Chromosome I"/>
</dbReference>
<feature type="compositionally biased region" description="Low complexity" evidence="6">
    <location>
        <begin position="276"/>
        <end position="290"/>
    </location>
</feature>
<keyword evidence="3" id="KW-0547">Nucleotide-binding</keyword>
<dbReference type="InterPro" id="IPR011009">
    <property type="entry name" value="Kinase-like_dom_sf"/>
</dbReference>
<gene>
    <name evidence="9" type="ORF">SAMN04489717_4939</name>
</gene>
<dbReference type="RefSeq" id="WP_172805028.1">
    <property type="nucleotide sequence ID" value="NZ_LT629732.1"/>
</dbReference>
<dbReference type="PROSITE" id="PS50011">
    <property type="entry name" value="PROTEIN_KINASE_DOM"/>
    <property type="match status" value="1"/>
</dbReference>
<feature type="compositionally biased region" description="Basic and acidic residues" evidence="6">
    <location>
        <begin position="295"/>
        <end position="306"/>
    </location>
</feature>
<keyword evidence="10" id="KW-1185">Reference proteome</keyword>
<accession>A0A1H1XEH8</accession>
<dbReference type="AlphaFoldDB" id="A0A1H1XEH8"/>
<feature type="compositionally biased region" description="Low complexity" evidence="6">
    <location>
        <begin position="375"/>
        <end position="426"/>
    </location>
</feature>
<keyword evidence="7" id="KW-0472">Membrane</keyword>
<feature type="transmembrane region" description="Helical" evidence="7">
    <location>
        <begin position="339"/>
        <end position="363"/>
    </location>
</feature>
<evidence type="ECO:0000313" key="9">
    <source>
        <dbReference type="EMBL" id="SDT07541.1"/>
    </source>
</evidence>
<keyword evidence="4 9" id="KW-0418">Kinase</keyword>
<dbReference type="Gene3D" id="3.30.200.20">
    <property type="entry name" value="Phosphorylase Kinase, domain 1"/>
    <property type="match status" value="1"/>
</dbReference>
<evidence type="ECO:0000256" key="7">
    <source>
        <dbReference type="SAM" id="Phobius"/>
    </source>
</evidence>
<dbReference type="GO" id="GO:0005524">
    <property type="term" value="F:ATP binding"/>
    <property type="evidence" value="ECO:0007669"/>
    <property type="project" value="UniProtKB-KW"/>
</dbReference>
<protein>
    <recommendedName>
        <fullName evidence="1">non-specific serine/threonine protein kinase</fullName>
        <ecNumber evidence="1">2.7.11.1</ecNumber>
    </recommendedName>
</protein>
<evidence type="ECO:0000256" key="2">
    <source>
        <dbReference type="ARBA" id="ARBA00022679"/>
    </source>
</evidence>
<organism evidence="9 10">
    <name type="scientific">Actinopolymorpha singaporensis</name>
    <dbReference type="NCBI Taxonomy" id="117157"/>
    <lineage>
        <taxon>Bacteria</taxon>
        <taxon>Bacillati</taxon>
        <taxon>Actinomycetota</taxon>
        <taxon>Actinomycetes</taxon>
        <taxon>Propionibacteriales</taxon>
        <taxon>Actinopolymorphaceae</taxon>
        <taxon>Actinopolymorpha</taxon>
    </lineage>
</organism>
<dbReference type="Gene3D" id="1.10.510.10">
    <property type="entry name" value="Transferase(Phosphotransferase) domain 1"/>
    <property type="match status" value="1"/>
</dbReference>
<dbReference type="PANTHER" id="PTHR43671:SF13">
    <property type="entry name" value="SERINE_THREONINE-PROTEIN KINASE NEK2"/>
    <property type="match status" value="1"/>
</dbReference>
<feature type="region of interest" description="Disordered" evidence="6">
    <location>
        <begin position="271"/>
        <end position="332"/>
    </location>
</feature>
<evidence type="ECO:0000313" key="10">
    <source>
        <dbReference type="Proteomes" id="UP000198983"/>
    </source>
</evidence>
<dbReference type="InterPro" id="IPR000719">
    <property type="entry name" value="Prot_kinase_dom"/>
</dbReference>
<keyword evidence="7" id="KW-0812">Transmembrane</keyword>
<evidence type="ECO:0000256" key="4">
    <source>
        <dbReference type="ARBA" id="ARBA00022777"/>
    </source>
</evidence>
<evidence type="ECO:0000256" key="5">
    <source>
        <dbReference type="ARBA" id="ARBA00022840"/>
    </source>
</evidence>
<keyword evidence="2" id="KW-0808">Transferase</keyword>
<evidence type="ECO:0000259" key="8">
    <source>
        <dbReference type="PROSITE" id="PS50011"/>
    </source>
</evidence>
<proteinExistence type="predicted"/>
<dbReference type="STRING" id="117157.SAMN04489717_4939"/>
<evidence type="ECO:0000256" key="3">
    <source>
        <dbReference type="ARBA" id="ARBA00022741"/>
    </source>
</evidence>
<sequence length="552" mass="56817">MGAQFRVQGYDLGALISASATGEVWEARRHGTGEQVALRRIRPRTPDAREDVRRLASVLGLIDHPHLVRVHEALPLGDEIVLVQDHADGGSLDQLLHGRGRLDPGEVVTTAAPVAEALAAAHEHGLLHGDVTPEAILYTADGRPLLTDVGVLALVEGGESLGTHGYTDPDSPPGPATSPAGDVYGLAAVCYTALTGVVPRPGQGRPPLAEAVPDAPSGLVHAVGAGLQPVAARRPTAAQFADLLYAACPPAPVRFPVGLVLTDADLAAMSGGGGAAAPDAVAAPEDGSAPASPPAERRPTAQRRGEQGPADPGGFASPGAPGALDDDLDLDEDERGPRIGLIAAVAAAVVLVAGAVVGGIAWAKRSDNAPSADQTGPPSATASRSPTTTATPGTPTPSATSRPSTKPSAKPSAAATPKAPAGPSGAEARWRRVLATLDARRAQAYATNDPAVLAHVYYPAGSDLAAEDRTEIDKCVRAGCHLEGLRFAVRTLHVDSERRDRAVLRVVDQLQAYSVVSDDGERVSRPAGEPKHRRITLVRTGQGWLISRIEEN</sequence>
<feature type="domain" description="Protein kinase" evidence="8">
    <location>
        <begin position="10"/>
        <end position="350"/>
    </location>
</feature>
<feature type="compositionally biased region" description="Low complexity" evidence="6">
    <location>
        <begin position="308"/>
        <end position="323"/>
    </location>
</feature>
<keyword evidence="5" id="KW-0067">ATP-binding</keyword>
<dbReference type="GO" id="GO:0004674">
    <property type="term" value="F:protein serine/threonine kinase activity"/>
    <property type="evidence" value="ECO:0007669"/>
    <property type="project" value="UniProtKB-EC"/>
</dbReference>
<dbReference type="EC" id="2.7.11.1" evidence="1"/>
<evidence type="ECO:0000256" key="6">
    <source>
        <dbReference type="SAM" id="MobiDB-lite"/>
    </source>
</evidence>
<dbReference type="SUPFAM" id="SSF56112">
    <property type="entry name" value="Protein kinase-like (PK-like)"/>
    <property type="match status" value="1"/>
</dbReference>
<name>A0A1H1XEH8_9ACTN</name>
<dbReference type="Pfam" id="PF00069">
    <property type="entry name" value="Pkinase"/>
    <property type="match status" value="1"/>
</dbReference>
<dbReference type="PANTHER" id="PTHR43671">
    <property type="entry name" value="SERINE/THREONINE-PROTEIN KINASE NEK"/>
    <property type="match status" value="1"/>
</dbReference>
<dbReference type="EMBL" id="LT629732">
    <property type="protein sequence ID" value="SDT07541.1"/>
    <property type="molecule type" value="Genomic_DNA"/>
</dbReference>
<reference evidence="9 10" key="1">
    <citation type="submission" date="2016-10" db="EMBL/GenBank/DDBJ databases">
        <authorList>
            <person name="de Groot N.N."/>
        </authorList>
    </citation>
    <scope>NUCLEOTIDE SEQUENCE [LARGE SCALE GENOMIC DNA]</scope>
    <source>
        <strain evidence="9 10">DSM 22024</strain>
    </source>
</reference>